<proteinExistence type="predicted"/>
<dbReference type="KEGG" id="bco:Bcell_3069"/>
<organism evidence="2 3">
    <name type="scientific">Evansella cellulosilytica (strain ATCC 21833 / DSM 2522 / FERM P-1141 / JCM 9156 / N-4)</name>
    <name type="common">Bacillus cellulosilyticus</name>
    <dbReference type="NCBI Taxonomy" id="649639"/>
    <lineage>
        <taxon>Bacteria</taxon>
        <taxon>Bacillati</taxon>
        <taxon>Bacillota</taxon>
        <taxon>Bacilli</taxon>
        <taxon>Bacillales</taxon>
        <taxon>Bacillaceae</taxon>
        <taxon>Evansella</taxon>
    </lineage>
</organism>
<evidence type="ECO:0000313" key="2">
    <source>
        <dbReference type="EMBL" id="ADU31314.1"/>
    </source>
</evidence>
<dbReference type="OrthoDB" id="2933086at2"/>
<reference evidence="2" key="1">
    <citation type="submission" date="2010-12" db="EMBL/GenBank/DDBJ databases">
        <title>Complete sequence of Bacillus cellulosilyticus DSM 2522.</title>
        <authorList>
            <consortium name="US DOE Joint Genome Institute"/>
            <person name="Lucas S."/>
            <person name="Copeland A."/>
            <person name="Lapidus A."/>
            <person name="Cheng J.-F."/>
            <person name="Bruce D."/>
            <person name="Goodwin L."/>
            <person name="Pitluck S."/>
            <person name="Chertkov O."/>
            <person name="Detter J.C."/>
            <person name="Han C."/>
            <person name="Tapia R."/>
            <person name="Land M."/>
            <person name="Hauser L."/>
            <person name="Jeffries C."/>
            <person name="Kyrpides N."/>
            <person name="Ivanova N."/>
            <person name="Mikhailova N."/>
            <person name="Brumm P."/>
            <person name="Mead D."/>
            <person name="Woyke T."/>
        </authorList>
    </citation>
    <scope>NUCLEOTIDE SEQUENCE [LARGE SCALE GENOMIC DNA]</scope>
    <source>
        <strain evidence="2">DSM 2522</strain>
    </source>
</reference>
<dbReference type="STRING" id="649639.Bcell_3069"/>
<dbReference type="RefSeq" id="WP_013489645.1">
    <property type="nucleotide sequence ID" value="NC_014829.1"/>
</dbReference>
<keyword evidence="3" id="KW-1185">Reference proteome</keyword>
<keyword evidence="1" id="KW-0175">Coiled coil</keyword>
<evidence type="ECO:0000313" key="3">
    <source>
        <dbReference type="Proteomes" id="UP000001401"/>
    </source>
</evidence>
<dbReference type="HOGENOM" id="CLU_2767158_0_0_9"/>
<accession>E6TYX9</accession>
<name>E6TYX9_EVAC2</name>
<dbReference type="EMBL" id="CP002394">
    <property type="protein sequence ID" value="ADU31314.1"/>
    <property type="molecule type" value="Genomic_DNA"/>
</dbReference>
<evidence type="ECO:0000256" key="1">
    <source>
        <dbReference type="SAM" id="Coils"/>
    </source>
</evidence>
<feature type="coiled-coil region" evidence="1">
    <location>
        <begin position="44"/>
        <end position="71"/>
    </location>
</feature>
<protein>
    <submittedName>
        <fullName evidence="2">Uncharacterized protein</fullName>
    </submittedName>
</protein>
<gene>
    <name evidence="2" type="ordered locus">Bcell_3069</name>
</gene>
<dbReference type="Proteomes" id="UP000001401">
    <property type="component" value="Chromosome"/>
</dbReference>
<dbReference type="AlphaFoldDB" id="E6TYX9"/>
<sequence>MDNYLLLAIIALKGVCLFFCWKAISVSSKQNKQVTQNNLSKEETELLNERMNKAFEQNQLLQKELQQLREHREKL</sequence>